<sequence>MALGPALGISTQVVFFRALTSRAIFSLPVNYLRRNNVTLNRLIQTVAATAVCGMLAACATTEPQLDASGSRPTAARAREQQQLKFQLASGVYRCELGQRVEIQRDARNANLIELNWQGSRHTLQRYDSTSGLPRYEDRKNGLLWIDLPWKSVLMDVNSGRPLANECKAAQGKAAAGRQSMTSG</sequence>
<protein>
    <recommendedName>
        <fullName evidence="2">C-type lysozyme inhibitor domain-containing protein</fullName>
    </recommendedName>
</protein>
<dbReference type="HOGENOM" id="CLU_1472171_0_0_4"/>
<name>C7RP83_ACCRE</name>
<dbReference type="STRING" id="522306.CAP2UW1_4138"/>
<reference evidence="1" key="2">
    <citation type="submission" date="2009-09" db="EMBL/GenBank/DDBJ databases">
        <title>Complete sequence of chromosome of Candidatus Accumulibacter phosphatis clade IIA str. UW-1.</title>
        <authorList>
            <consortium name="US DOE Joint Genome Institute"/>
            <person name="Martin H.G."/>
            <person name="Ivanova N."/>
            <person name="Kunin V."/>
            <person name="Warnecke F."/>
            <person name="Barry K."/>
            <person name="He S."/>
            <person name="Salamov A."/>
            <person name="Szeto E."/>
            <person name="Dalin E."/>
            <person name="Pangilinan J.L."/>
            <person name="Lapidus A."/>
            <person name="Lowry S."/>
            <person name="Kyrpides N.C."/>
            <person name="McMahon K.D."/>
            <person name="Hugenholtz P."/>
        </authorList>
    </citation>
    <scope>NUCLEOTIDE SEQUENCE [LARGE SCALE GENOMIC DNA]</scope>
    <source>
        <strain evidence="1">UW-1</strain>
    </source>
</reference>
<dbReference type="eggNOG" id="ENOG5032ZKG">
    <property type="taxonomic scope" value="Bacteria"/>
</dbReference>
<evidence type="ECO:0000313" key="1">
    <source>
        <dbReference type="EMBL" id="ACV37380.1"/>
    </source>
</evidence>
<gene>
    <name evidence="1" type="ordered locus">CAP2UW1_4138</name>
</gene>
<evidence type="ECO:0008006" key="2">
    <source>
        <dbReference type="Google" id="ProtNLM"/>
    </source>
</evidence>
<reference evidence="1" key="1">
    <citation type="submission" date="2009-08" db="EMBL/GenBank/DDBJ databases">
        <authorList>
            <consortium name="US DOE Joint Genome Institute"/>
            <person name="Lucas S."/>
            <person name="Copeland A."/>
            <person name="Lapidus A."/>
            <person name="Glavina del Rio T."/>
            <person name="Dalin E."/>
            <person name="Tice H."/>
            <person name="Bruce D."/>
            <person name="Barry K."/>
            <person name="Pitluck S."/>
            <person name="Lowry S."/>
            <person name="Larimer F."/>
            <person name="Land M."/>
            <person name="Hauser L."/>
            <person name="Kyrpides N."/>
            <person name="Ivanova N."/>
            <person name="McMahon K.D."/>
            <person name="Hugenholtz P."/>
        </authorList>
    </citation>
    <scope>NUCLEOTIDE SEQUENCE</scope>
    <source>
        <strain evidence="1">UW-1</strain>
    </source>
</reference>
<accession>C7RP83</accession>
<organism evidence="1">
    <name type="scientific">Accumulibacter regalis</name>
    <dbReference type="NCBI Taxonomy" id="522306"/>
    <lineage>
        <taxon>Bacteria</taxon>
        <taxon>Pseudomonadati</taxon>
        <taxon>Pseudomonadota</taxon>
        <taxon>Betaproteobacteria</taxon>
        <taxon>Candidatus Accumulibacter</taxon>
    </lineage>
</organism>
<dbReference type="EMBL" id="CP001715">
    <property type="protein sequence ID" value="ACV37380.1"/>
    <property type="molecule type" value="Genomic_DNA"/>
</dbReference>
<proteinExistence type="predicted"/>
<dbReference type="KEGG" id="app:CAP2UW1_4138"/>
<dbReference type="AlphaFoldDB" id="C7RP83"/>